<protein>
    <recommendedName>
        <fullName evidence="4">Secreted protein</fullName>
    </recommendedName>
</protein>
<feature type="chain" id="PRO_5034675056" description="Secreted protein" evidence="1">
    <location>
        <begin position="37"/>
        <end position="108"/>
    </location>
</feature>
<keyword evidence="1" id="KW-0732">Signal</keyword>
<evidence type="ECO:0000313" key="3">
    <source>
        <dbReference type="Proteomes" id="UP000694563"/>
    </source>
</evidence>
<sequence>MKAHTGCVWVWWFKNRLLSLILTISSLTSTAEVASAALLQPECQAPTCVNEPAWCSFAELFGFVGQCHLHHAGDVPRGRLDADGVRRDQLGMATGQAPSALGSALAVC</sequence>
<dbReference type="Ensembl" id="ENSCUST00005011647.1">
    <property type="protein sequence ID" value="ENSCUSP00005011175.1"/>
    <property type="gene ID" value="ENSCUSG00005007223.1"/>
</dbReference>
<accession>A0A8C3UCJ2</accession>
<reference evidence="2" key="1">
    <citation type="submission" date="2020-10" db="EMBL/GenBank/DDBJ databases">
        <title>Catharus ustulatus (Swainson's thrush) genome, bCatUst1, primary haplotype v2.</title>
        <authorList>
            <person name="Delmore K."/>
            <person name="Vafadar M."/>
            <person name="Formenti G."/>
            <person name="Chow W."/>
            <person name="Pelan S."/>
            <person name="Howe K."/>
            <person name="Rhie A."/>
            <person name="Mountcastle J."/>
            <person name="Haase B."/>
            <person name="Fedrigo O."/>
            <person name="Jarvis E.D."/>
        </authorList>
    </citation>
    <scope>NUCLEOTIDE SEQUENCE [LARGE SCALE GENOMIC DNA]</scope>
</reference>
<reference evidence="2" key="3">
    <citation type="submission" date="2025-09" db="UniProtKB">
        <authorList>
            <consortium name="Ensembl"/>
        </authorList>
    </citation>
    <scope>IDENTIFICATION</scope>
</reference>
<proteinExistence type="predicted"/>
<keyword evidence="3" id="KW-1185">Reference proteome</keyword>
<evidence type="ECO:0008006" key="4">
    <source>
        <dbReference type="Google" id="ProtNLM"/>
    </source>
</evidence>
<name>A0A8C3UCJ2_CATUS</name>
<evidence type="ECO:0000313" key="2">
    <source>
        <dbReference type="Ensembl" id="ENSCUSP00005011175.1"/>
    </source>
</evidence>
<feature type="signal peptide" evidence="1">
    <location>
        <begin position="1"/>
        <end position="36"/>
    </location>
</feature>
<dbReference type="AlphaFoldDB" id="A0A8C3UCJ2"/>
<organism evidence="2 3">
    <name type="scientific">Catharus ustulatus</name>
    <name type="common">Russet-backed thrush</name>
    <name type="synonym">Hylocichla ustulatus</name>
    <dbReference type="NCBI Taxonomy" id="91951"/>
    <lineage>
        <taxon>Eukaryota</taxon>
        <taxon>Metazoa</taxon>
        <taxon>Chordata</taxon>
        <taxon>Craniata</taxon>
        <taxon>Vertebrata</taxon>
        <taxon>Euteleostomi</taxon>
        <taxon>Archelosauria</taxon>
        <taxon>Archosauria</taxon>
        <taxon>Dinosauria</taxon>
        <taxon>Saurischia</taxon>
        <taxon>Theropoda</taxon>
        <taxon>Coelurosauria</taxon>
        <taxon>Aves</taxon>
        <taxon>Neognathae</taxon>
        <taxon>Neoaves</taxon>
        <taxon>Telluraves</taxon>
        <taxon>Australaves</taxon>
        <taxon>Passeriformes</taxon>
        <taxon>Turdidae</taxon>
        <taxon>Catharus</taxon>
    </lineage>
</organism>
<dbReference type="Proteomes" id="UP000694563">
    <property type="component" value="Chromosome 27"/>
</dbReference>
<evidence type="ECO:0000256" key="1">
    <source>
        <dbReference type="SAM" id="SignalP"/>
    </source>
</evidence>
<reference evidence="2" key="2">
    <citation type="submission" date="2025-08" db="UniProtKB">
        <authorList>
            <consortium name="Ensembl"/>
        </authorList>
    </citation>
    <scope>IDENTIFICATION</scope>
</reference>